<name>A0A6S7KCF1_PARCT</name>
<organism evidence="1 2">
    <name type="scientific">Paramuricea clavata</name>
    <name type="common">Red gorgonian</name>
    <name type="synonym">Violescent sea-whip</name>
    <dbReference type="NCBI Taxonomy" id="317549"/>
    <lineage>
        <taxon>Eukaryota</taxon>
        <taxon>Metazoa</taxon>
        <taxon>Cnidaria</taxon>
        <taxon>Anthozoa</taxon>
        <taxon>Octocorallia</taxon>
        <taxon>Malacalcyonacea</taxon>
        <taxon>Plexauridae</taxon>
        <taxon>Paramuricea</taxon>
    </lineage>
</organism>
<comment type="caution">
    <text evidence="1">The sequence shown here is derived from an EMBL/GenBank/DDBJ whole genome shotgun (WGS) entry which is preliminary data.</text>
</comment>
<dbReference type="AlphaFoldDB" id="A0A6S7KCF1"/>
<dbReference type="OrthoDB" id="5988968at2759"/>
<reference evidence="1" key="1">
    <citation type="submission" date="2020-04" db="EMBL/GenBank/DDBJ databases">
        <authorList>
            <person name="Alioto T."/>
            <person name="Alioto T."/>
            <person name="Gomez Garrido J."/>
        </authorList>
    </citation>
    <scope>NUCLEOTIDE SEQUENCE</scope>
    <source>
        <strain evidence="1">A484AB</strain>
    </source>
</reference>
<evidence type="ECO:0000313" key="1">
    <source>
        <dbReference type="EMBL" id="CAB4025232.1"/>
    </source>
</evidence>
<dbReference type="Proteomes" id="UP001152795">
    <property type="component" value="Unassembled WGS sequence"/>
</dbReference>
<keyword evidence="2" id="KW-1185">Reference proteome</keyword>
<proteinExistence type="predicted"/>
<evidence type="ECO:0000313" key="2">
    <source>
        <dbReference type="Proteomes" id="UP001152795"/>
    </source>
</evidence>
<dbReference type="EMBL" id="CACRXK020013496">
    <property type="protein sequence ID" value="CAB4025232.1"/>
    <property type="molecule type" value="Genomic_DNA"/>
</dbReference>
<protein>
    <submittedName>
        <fullName evidence="1">Uncharacterized protein</fullName>
    </submittedName>
</protein>
<accession>A0A6S7KCF1</accession>
<gene>
    <name evidence="1" type="ORF">PACLA_8A002353</name>
</gene>
<sequence length="146" mass="17371">MDIKGERKCSRKKGRPRKLNARNVRSLIRTLKILRMREPNVSVRTLVPESGLSLAKVNRRTCSRILNENGYGFLQRRKNGILSDNDRKLRGRFCREMRNCTKRNRHFWEKEVAFYLDGVSFIHKYNPMRTATTKEWQECGVKKEKN</sequence>